<dbReference type="Proteomes" id="UP001231649">
    <property type="component" value="Chromosome 14"/>
</dbReference>
<keyword evidence="2" id="KW-1185">Reference proteome</keyword>
<protein>
    <submittedName>
        <fullName evidence="1">Uncharacterized protein</fullName>
    </submittedName>
</protein>
<organism evidence="1 2">
    <name type="scientific">Mythimna loreyi</name>
    <dbReference type="NCBI Taxonomy" id="667449"/>
    <lineage>
        <taxon>Eukaryota</taxon>
        <taxon>Metazoa</taxon>
        <taxon>Ecdysozoa</taxon>
        <taxon>Arthropoda</taxon>
        <taxon>Hexapoda</taxon>
        <taxon>Insecta</taxon>
        <taxon>Pterygota</taxon>
        <taxon>Neoptera</taxon>
        <taxon>Endopterygota</taxon>
        <taxon>Lepidoptera</taxon>
        <taxon>Glossata</taxon>
        <taxon>Ditrysia</taxon>
        <taxon>Noctuoidea</taxon>
        <taxon>Noctuidae</taxon>
        <taxon>Noctuinae</taxon>
        <taxon>Hadenini</taxon>
        <taxon>Mythimna</taxon>
    </lineage>
</organism>
<evidence type="ECO:0000313" key="2">
    <source>
        <dbReference type="Proteomes" id="UP001231649"/>
    </source>
</evidence>
<comment type="caution">
    <text evidence="1">The sequence shown here is derived from an EMBL/GenBank/DDBJ whole genome shotgun (WGS) entry which is preliminary data.</text>
</comment>
<accession>A0ACC2QQ70</accession>
<reference evidence="1" key="1">
    <citation type="submission" date="2023-03" db="EMBL/GenBank/DDBJ databases">
        <title>Chromosome-level genomes of two armyworms, Mythimna separata and Mythimna loreyi, provide insights into the biosynthesis and reception of sex pheromones.</title>
        <authorList>
            <person name="Zhao H."/>
        </authorList>
    </citation>
    <scope>NUCLEOTIDE SEQUENCE</scope>
    <source>
        <strain evidence="1">BeijingLab</strain>
    </source>
</reference>
<name>A0ACC2QQ70_9NEOP</name>
<sequence>MRTSDKQYSIQMQTYFLYSALLALKLLAFVPLACLMKQPESVLRANISDLKHLTPFWLVSALYMTTSPNIDVARVLLRIYVLARIVSAMGYLLKLPRCSTEIAFLVSFAITCYMSSSVVYTYRNAL</sequence>
<evidence type="ECO:0000313" key="1">
    <source>
        <dbReference type="EMBL" id="KAJ8723202.1"/>
    </source>
</evidence>
<dbReference type="EMBL" id="CM056790">
    <property type="protein sequence ID" value="KAJ8723202.1"/>
    <property type="molecule type" value="Genomic_DNA"/>
</dbReference>
<proteinExistence type="predicted"/>
<gene>
    <name evidence="1" type="ORF">PYW08_003114</name>
</gene>